<dbReference type="EMBL" id="PDKB01000007">
    <property type="protein sequence ID" value="RBQ29264.1"/>
    <property type="molecule type" value="Genomic_DNA"/>
</dbReference>
<keyword evidence="3" id="KW-1185">Reference proteome</keyword>
<accession>A0A366MUK3</accession>
<gene>
    <name evidence="2" type="ORF">CRU91_05405</name>
</gene>
<evidence type="ECO:0000256" key="1">
    <source>
        <dbReference type="SAM" id="MobiDB-lite"/>
    </source>
</evidence>
<dbReference type="Proteomes" id="UP000252669">
    <property type="component" value="Unassembled WGS sequence"/>
</dbReference>
<feature type="compositionally biased region" description="Basic residues" evidence="1">
    <location>
        <begin position="105"/>
        <end position="114"/>
    </location>
</feature>
<evidence type="ECO:0000313" key="2">
    <source>
        <dbReference type="EMBL" id="RBQ29264.1"/>
    </source>
</evidence>
<name>A0A366MUK3_9BACT</name>
<comment type="caution">
    <text evidence="2">The sequence shown here is derived from an EMBL/GenBank/DDBJ whole genome shotgun (WGS) entry which is preliminary data.</text>
</comment>
<protein>
    <submittedName>
        <fullName evidence="2">Uncharacterized protein</fullName>
    </submittedName>
</protein>
<evidence type="ECO:0000313" key="3">
    <source>
        <dbReference type="Proteomes" id="UP000252669"/>
    </source>
</evidence>
<organism evidence="2 3">
    <name type="scientific">Aliarcobacter vitoriensis</name>
    <dbReference type="NCBI Taxonomy" id="2011099"/>
    <lineage>
        <taxon>Bacteria</taxon>
        <taxon>Pseudomonadati</taxon>
        <taxon>Campylobacterota</taxon>
        <taxon>Epsilonproteobacteria</taxon>
        <taxon>Campylobacterales</taxon>
        <taxon>Arcobacteraceae</taxon>
        <taxon>Aliarcobacter</taxon>
    </lineage>
</organism>
<feature type="region of interest" description="Disordered" evidence="1">
    <location>
        <begin position="102"/>
        <end position="121"/>
    </location>
</feature>
<proteinExistence type="predicted"/>
<sequence>MNFELNEKQLRIRYIRVVEKFFTRTITLLKLENFDKDVFIKRTFKNYEDMTKTPKVELYTDYYITLNLFIEKSMNFVKNPSDNFEDERATLLKDANLLQKEKNKSRYKKDKHRKDRFDDGY</sequence>
<dbReference type="AlphaFoldDB" id="A0A366MUK3"/>
<dbReference type="RefSeq" id="WP_113894178.1">
    <property type="nucleotide sequence ID" value="NZ_JANJGA010000008.1"/>
</dbReference>
<reference evidence="2 3" key="1">
    <citation type="submission" date="2017-10" db="EMBL/GenBank/DDBJ databases">
        <title>Genomics of the genus Arcobacter.</title>
        <authorList>
            <person name="Perez-Cataluna A."/>
            <person name="Figueras M.J."/>
        </authorList>
    </citation>
    <scope>NUCLEOTIDE SEQUENCE [LARGE SCALE GENOMIC DNA]</scope>
    <source>
        <strain evidence="2 3">CECT 9230</strain>
    </source>
</reference>
<dbReference type="OrthoDB" id="5362160at2"/>